<dbReference type="SUPFAM" id="SSF53187">
    <property type="entry name" value="Zn-dependent exopeptidases"/>
    <property type="match status" value="1"/>
</dbReference>
<gene>
    <name evidence="1" type="ORF">ZYGR_0E00140</name>
</gene>
<name>A0A1Q2ZU01_ZYGRO</name>
<sequence length="83" mass="9455">MCISYVTSCQFNEENTRESSFDVGHGFCSTSKHNDTGMIFIPSLIGLSHKYNECSFPEKIKNAFKILLKSVAKQDDLRRKKGF</sequence>
<reference evidence="1 2" key="1">
    <citation type="submission" date="2016-08" db="EMBL/GenBank/DDBJ databases">
        <title>Draft genome sequence of allopolyploid Zygosaccharomyces rouxii.</title>
        <authorList>
            <person name="Watanabe J."/>
            <person name="Uehara K."/>
            <person name="Mogi Y."/>
            <person name="Tsukioka Y."/>
        </authorList>
    </citation>
    <scope>NUCLEOTIDE SEQUENCE [LARGE SCALE GENOMIC DNA]</scope>
    <source>
        <strain evidence="1 2">NBRC 110957</strain>
    </source>
</reference>
<accession>A0A1Q2ZU01</accession>
<organism evidence="1 2">
    <name type="scientific">Zygosaccharomyces rouxii</name>
    <dbReference type="NCBI Taxonomy" id="4956"/>
    <lineage>
        <taxon>Eukaryota</taxon>
        <taxon>Fungi</taxon>
        <taxon>Dikarya</taxon>
        <taxon>Ascomycota</taxon>
        <taxon>Saccharomycotina</taxon>
        <taxon>Saccharomycetes</taxon>
        <taxon>Saccharomycetales</taxon>
        <taxon>Saccharomycetaceae</taxon>
        <taxon>Zygosaccharomyces</taxon>
    </lineage>
</organism>
<protein>
    <submittedName>
        <fullName evidence="1">Uncharacterized protein</fullName>
    </submittedName>
</protein>
<dbReference type="EMBL" id="BDGX01000005">
    <property type="protein sequence ID" value="GAV47006.1"/>
    <property type="molecule type" value="Genomic_DNA"/>
</dbReference>
<proteinExistence type="predicted"/>
<dbReference type="AlphaFoldDB" id="A0A1Q2ZU01"/>
<dbReference type="Gene3D" id="3.40.630.10">
    <property type="entry name" value="Zn peptidases"/>
    <property type="match status" value="1"/>
</dbReference>
<evidence type="ECO:0000313" key="1">
    <source>
        <dbReference type="EMBL" id="GAV47006.1"/>
    </source>
</evidence>
<comment type="caution">
    <text evidence="1">The sequence shown here is derived from an EMBL/GenBank/DDBJ whole genome shotgun (WGS) entry which is preliminary data.</text>
</comment>
<evidence type="ECO:0000313" key="2">
    <source>
        <dbReference type="Proteomes" id="UP000187013"/>
    </source>
</evidence>
<dbReference type="Proteomes" id="UP000187013">
    <property type="component" value="Unassembled WGS sequence"/>
</dbReference>